<dbReference type="EMBL" id="GISG01047684">
    <property type="protein sequence ID" value="MBA4624447.1"/>
    <property type="molecule type" value="Transcribed_RNA"/>
</dbReference>
<name>A0A7C9CSP3_OPUST</name>
<accession>A0A7C9CSP3</accession>
<sequence>MSSPNRDLLYSVKNKLNVYQTRMKNNVLSTLAAETSLFESPTDTSLELSFFSPSILFSTSNGTYFSTPFLVPSLPFNSPFLSMPSLSPRNLQRNSVDYLTFGL</sequence>
<dbReference type="AlphaFoldDB" id="A0A7C9CSP3"/>
<protein>
    <submittedName>
        <fullName evidence="1">Uncharacterized protein</fullName>
    </submittedName>
</protein>
<reference evidence="1" key="1">
    <citation type="journal article" date="2013" name="J. Plant Res.">
        <title>Effect of fungi and light on seed germination of three Opuntia species from semiarid lands of central Mexico.</title>
        <authorList>
            <person name="Delgado-Sanchez P."/>
            <person name="Jimenez-Bremont J.F."/>
            <person name="Guerrero-Gonzalez Mde L."/>
            <person name="Flores J."/>
        </authorList>
    </citation>
    <scope>NUCLEOTIDE SEQUENCE</scope>
    <source>
        <tissue evidence="1">Cladode</tissue>
    </source>
</reference>
<evidence type="ECO:0000313" key="1">
    <source>
        <dbReference type="EMBL" id="MBA4624447.1"/>
    </source>
</evidence>
<organism evidence="1">
    <name type="scientific">Opuntia streptacantha</name>
    <name type="common">Prickly pear cactus</name>
    <name type="synonym">Opuntia cardona</name>
    <dbReference type="NCBI Taxonomy" id="393608"/>
    <lineage>
        <taxon>Eukaryota</taxon>
        <taxon>Viridiplantae</taxon>
        <taxon>Streptophyta</taxon>
        <taxon>Embryophyta</taxon>
        <taxon>Tracheophyta</taxon>
        <taxon>Spermatophyta</taxon>
        <taxon>Magnoliopsida</taxon>
        <taxon>eudicotyledons</taxon>
        <taxon>Gunneridae</taxon>
        <taxon>Pentapetalae</taxon>
        <taxon>Caryophyllales</taxon>
        <taxon>Cactineae</taxon>
        <taxon>Cactaceae</taxon>
        <taxon>Opuntioideae</taxon>
        <taxon>Opuntia</taxon>
    </lineage>
</organism>
<reference evidence="1" key="2">
    <citation type="submission" date="2020-07" db="EMBL/GenBank/DDBJ databases">
        <authorList>
            <person name="Vera ALvarez R."/>
            <person name="Arias-Moreno D.M."/>
            <person name="Jimenez-Jacinto V."/>
            <person name="Jimenez-Bremont J.F."/>
            <person name="Swaminathan K."/>
            <person name="Moose S.P."/>
            <person name="Guerrero-Gonzalez M.L."/>
            <person name="Marino-Ramirez L."/>
            <person name="Landsman D."/>
            <person name="Rodriguez-Kessler M."/>
            <person name="Delgado-Sanchez P."/>
        </authorList>
    </citation>
    <scope>NUCLEOTIDE SEQUENCE</scope>
    <source>
        <tissue evidence="1">Cladode</tissue>
    </source>
</reference>
<proteinExistence type="predicted"/>